<organism evidence="7 8">
    <name type="scientific">Methylobacter tundripaludum</name>
    <dbReference type="NCBI Taxonomy" id="173365"/>
    <lineage>
        <taxon>Bacteria</taxon>
        <taxon>Pseudomonadati</taxon>
        <taxon>Pseudomonadota</taxon>
        <taxon>Gammaproteobacteria</taxon>
        <taxon>Methylococcales</taxon>
        <taxon>Methylococcaceae</taxon>
        <taxon>Methylobacter</taxon>
    </lineage>
</organism>
<sequence length="125" mass="14646">MSSVRNKNTGIEMKLRRALWKAGLRYRINFKLPGKPDIVFPKRKVAIFIDGCFWHGCPIHGTKPETNAEFWKTKIKVNIERDLRVTSQLTDMGWLVIRVWGHEIKECLDVVIKNITEFVHSRDLN</sequence>
<keyword evidence="8" id="KW-1185">Reference proteome</keyword>
<dbReference type="AlphaFoldDB" id="A0A2S6H5W2"/>
<dbReference type="SUPFAM" id="SSF52980">
    <property type="entry name" value="Restriction endonuclease-like"/>
    <property type="match status" value="1"/>
</dbReference>
<comment type="similarity">
    <text evidence="6">Belongs to the Vsr family.</text>
</comment>
<evidence type="ECO:0000256" key="1">
    <source>
        <dbReference type="ARBA" id="ARBA00022722"/>
    </source>
</evidence>
<keyword evidence="2 7" id="KW-0255">Endonuclease</keyword>
<accession>A0A2S6H5W2</accession>
<dbReference type="PIRSF" id="PIRSF018267">
    <property type="entry name" value="VSR_endonuc"/>
    <property type="match status" value="1"/>
</dbReference>
<keyword evidence="5" id="KW-0234">DNA repair</keyword>
<dbReference type="Proteomes" id="UP000238071">
    <property type="component" value="Unassembled WGS sequence"/>
</dbReference>
<keyword evidence="1" id="KW-0540">Nuclease</keyword>
<evidence type="ECO:0000256" key="4">
    <source>
        <dbReference type="ARBA" id="ARBA00022801"/>
    </source>
</evidence>
<dbReference type="GO" id="GO:0006298">
    <property type="term" value="P:mismatch repair"/>
    <property type="evidence" value="ECO:0007669"/>
    <property type="project" value="InterPro"/>
</dbReference>
<dbReference type="Gene3D" id="3.40.960.10">
    <property type="entry name" value="VSR Endonuclease"/>
    <property type="match status" value="1"/>
</dbReference>
<evidence type="ECO:0000256" key="6">
    <source>
        <dbReference type="ARBA" id="ARBA00029466"/>
    </source>
</evidence>
<dbReference type="InterPro" id="IPR011335">
    <property type="entry name" value="Restrct_endonuc-II-like"/>
</dbReference>
<evidence type="ECO:0000256" key="3">
    <source>
        <dbReference type="ARBA" id="ARBA00022763"/>
    </source>
</evidence>
<evidence type="ECO:0000256" key="5">
    <source>
        <dbReference type="ARBA" id="ARBA00023204"/>
    </source>
</evidence>
<gene>
    <name evidence="7" type="ORF">B0F88_103300</name>
</gene>
<evidence type="ECO:0000256" key="2">
    <source>
        <dbReference type="ARBA" id="ARBA00022759"/>
    </source>
</evidence>
<reference evidence="7 8" key="1">
    <citation type="submission" date="2018-02" db="EMBL/GenBank/DDBJ databases">
        <title>Subsurface microbial communities from deep shales in Ohio and West Virginia, USA.</title>
        <authorList>
            <person name="Wrighton K."/>
        </authorList>
    </citation>
    <scope>NUCLEOTIDE SEQUENCE [LARGE SCALE GENOMIC DNA]</scope>
    <source>
        <strain evidence="7 8">OWC-G53F</strain>
    </source>
</reference>
<dbReference type="InterPro" id="IPR004603">
    <property type="entry name" value="DNA_mismatch_endonuc_vsr"/>
</dbReference>
<evidence type="ECO:0000313" key="8">
    <source>
        <dbReference type="Proteomes" id="UP000238071"/>
    </source>
</evidence>
<name>A0A2S6H5W2_9GAMM</name>
<dbReference type="EMBL" id="PTIY01000003">
    <property type="protein sequence ID" value="PPK72862.1"/>
    <property type="molecule type" value="Genomic_DNA"/>
</dbReference>
<keyword evidence="3" id="KW-0227">DNA damage</keyword>
<dbReference type="Pfam" id="PF03852">
    <property type="entry name" value="Vsr"/>
    <property type="match status" value="1"/>
</dbReference>
<proteinExistence type="inferred from homology"/>
<dbReference type="GO" id="GO:0016787">
    <property type="term" value="F:hydrolase activity"/>
    <property type="evidence" value="ECO:0007669"/>
    <property type="project" value="UniProtKB-KW"/>
</dbReference>
<dbReference type="GO" id="GO:0004519">
    <property type="term" value="F:endonuclease activity"/>
    <property type="evidence" value="ECO:0007669"/>
    <property type="project" value="UniProtKB-KW"/>
</dbReference>
<evidence type="ECO:0000313" key="7">
    <source>
        <dbReference type="EMBL" id="PPK72862.1"/>
    </source>
</evidence>
<dbReference type="NCBIfam" id="TIGR00632">
    <property type="entry name" value="vsr"/>
    <property type="match status" value="1"/>
</dbReference>
<keyword evidence="4" id="KW-0378">Hydrolase</keyword>
<dbReference type="CDD" id="cd00221">
    <property type="entry name" value="Vsr"/>
    <property type="match status" value="1"/>
</dbReference>
<comment type="caution">
    <text evidence="7">The sequence shown here is derived from an EMBL/GenBank/DDBJ whole genome shotgun (WGS) entry which is preliminary data.</text>
</comment>
<protein>
    <submittedName>
        <fullName evidence="7">T/G mismatch-specific endonuclease</fullName>
    </submittedName>
</protein>